<dbReference type="Proteomes" id="UP000218288">
    <property type="component" value="Chromosome"/>
</dbReference>
<dbReference type="OrthoDB" id="8244840at2"/>
<organism evidence="2 3">
    <name type="scientific">Methylorubrum populi</name>
    <dbReference type="NCBI Taxonomy" id="223967"/>
    <lineage>
        <taxon>Bacteria</taxon>
        <taxon>Pseudomonadati</taxon>
        <taxon>Pseudomonadota</taxon>
        <taxon>Alphaproteobacteria</taxon>
        <taxon>Hyphomicrobiales</taxon>
        <taxon>Methylobacteriaceae</taxon>
        <taxon>Methylorubrum</taxon>
    </lineage>
</organism>
<proteinExistence type="predicted"/>
<feature type="compositionally biased region" description="Acidic residues" evidence="1">
    <location>
        <begin position="131"/>
        <end position="146"/>
    </location>
</feature>
<evidence type="ECO:0000313" key="2">
    <source>
        <dbReference type="EMBL" id="BAU89096.1"/>
    </source>
</evidence>
<accession>A0A161JLI0</accession>
<feature type="region of interest" description="Disordered" evidence="1">
    <location>
        <begin position="128"/>
        <end position="151"/>
    </location>
</feature>
<sequence>MARDPYIVRRDSLAAAFPPGHEPPALLLDFADWLEGRPWGSLGCFRLEGTLSDEAPVVDGSALRRKFSLFLYLPDGSLVGFWHSDGIPTAASPIVGLGSEGEAAILAGSLEGFLAKLARNAFSDSGWSDLAADDDDEEDEEDEGDGGELTPVADEAARDALAEWLAARIGAERLNELASEECDSTAFAARMEDWMQEREANWAAHPILIEIGRALAAHRPPGRTPWDRTRLRAALVGTLCEVQVYRAGPQPVPEAAQVEPLLRALRDEQQRSDPDLGFWFEVHLALDGQGRILPRFDYQVRPEIGGAPAPVEEARSDLARAPRPARWVPGWLAPASV</sequence>
<name>A0A161JLI0_9HYPH</name>
<evidence type="ECO:0000256" key="1">
    <source>
        <dbReference type="SAM" id="MobiDB-lite"/>
    </source>
</evidence>
<protein>
    <submittedName>
        <fullName evidence="2">Uncharacterized protein</fullName>
    </submittedName>
</protein>
<dbReference type="EMBL" id="AP014809">
    <property type="protein sequence ID" value="BAU89096.1"/>
    <property type="molecule type" value="Genomic_DNA"/>
</dbReference>
<dbReference type="AlphaFoldDB" id="A0A161JLI0"/>
<dbReference type="RefSeq" id="WP_096483578.1">
    <property type="nucleotide sequence ID" value="NZ_AP014809.1"/>
</dbReference>
<gene>
    <name evidence="2" type="ORF">MPPM_0491</name>
</gene>
<reference evidence="2 3" key="1">
    <citation type="journal article" date="2016" name="Genome Announc.">
        <title>Complete Genome Sequence of Methylobacterium populi P-1M, Isolated from Pink-Pigmented Household Biofilm.</title>
        <authorList>
            <person name="Morohoshi T."/>
            <person name="Ikeda T."/>
        </authorList>
    </citation>
    <scope>NUCLEOTIDE SEQUENCE [LARGE SCALE GENOMIC DNA]</scope>
    <source>
        <strain evidence="2 3">P-1M</strain>
    </source>
</reference>
<evidence type="ECO:0000313" key="3">
    <source>
        <dbReference type="Proteomes" id="UP000218288"/>
    </source>
</evidence>